<dbReference type="EMBL" id="JAUSYA010000001">
    <property type="protein sequence ID" value="MDQ0682060.1"/>
    <property type="molecule type" value="Genomic_DNA"/>
</dbReference>
<gene>
    <name evidence="2" type="ORF">QFZ56_001023</name>
</gene>
<evidence type="ECO:0000313" key="2">
    <source>
        <dbReference type="EMBL" id="MDQ0682060.1"/>
    </source>
</evidence>
<name>A0ABU0PUJ3_STRAH</name>
<feature type="domain" description="Transposase IS701-like DDE" evidence="1">
    <location>
        <begin position="20"/>
        <end position="87"/>
    </location>
</feature>
<proteinExistence type="predicted"/>
<evidence type="ECO:0000313" key="3">
    <source>
        <dbReference type="Proteomes" id="UP001243364"/>
    </source>
</evidence>
<sequence length="130" mass="14738">MDAHEVNRARAKSALFVADVFGSVPRKDQRAKGDCHLRGLAGRAAQIQPMAELLEDGNEQNLQQFVNRSTWDPLPIRRRIAERMLRMDGADAARRRPTITDVARQSVRQVTRLRSRRPPAAQCLGRSINR</sequence>
<keyword evidence="3" id="KW-1185">Reference proteome</keyword>
<organism evidence="2 3">
    <name type="scientific">Streptomyces achromogenes</name>
    <dbReference type="NCBI Taxonomy" id="67255"/>
    <lineage>
        <taxon>Bacteria</taxon>
        <taxon>Bacillati</taxon>
        <taxon>Actinomycetota</taxon>
        <taxon>Actinomycetes</taxon>
        <taxon>Kitasatosporales</taxon>
        <taxon>Streptomycetaceae</taxon>
        <taxon>Streptomyces</taxon>
    </lineage>
</organism>
<dbReference type="InterPro" id="IPR038721">
    <property type="entry name" value="IS701-like_DDE_dom"/>
</dbReference>
<protein>
    <recommendedName>
        <fullName evidence="1">Transposase IS701-like DDE domain-containing protein</fullName>
    </recommendedName>
</protein>
<evidence type="ECO:0000259" key="1">
    <source>
        <dbReference type="Pfam" id="PF13546"/>
    </source>
</evidence>
<dbReference type="Proteomes" id="UP001243364">
    <property type="component" value="Unassembled WGS sequence"/>
</dbReference>
<comment type="caution">
    <text evidence="2">The sequence shown here is derived from an EMBL/GenBank/DDBJ whole genome shotgun (WGS) entry which is preliminary data.</text>
</comment>
<dbReference type="Pfam" id="PF13546">
    <property type="entry name" value="DDE_5"/>
    <property type="match status" value="1"/>
</dbReference>
<reference evidence="2 3" key="1">
    <citation type="submission" date="2023-07" db="EMBL/GenBank/DDBJ databases">
        <title>Comparative genomics of wheat-associated soil bacteria to identify genetic determinants of phenazine resistance.</title>
        <authorList>
            <person name="Mouncey N."/>
        </authorList>
    </citation>
    <scope>NUCLEOTIDE SEQUENCE [LARGE SCALE GENOMIC DNA]</scope>
    <source>
        <strain evidence="2 3">W4I19-2</strain>
    </source>
</reference>
<accession>A0ABU0PUJ3</accession>